<sequence length="343" mass="37970">MDRSNLIVNYLSTSMKEDALFAMFEPYGPIQSVKIVRNKQNGKSMGFGFVNYQDNESACRAIEALNGREVQCDPSEGENGVKRIKVSVGRPAWKANIHSNLYVSGIPTDFTETHIRDALFGPEFADRIENVRMLRETTIGKQEDEAHFRGIAVVRFDTEATANEIIRRFHGIRVVPEDKETTLNIKPWRPECRAGERGILPGPDPFQLACLMALPEPQCDSSELAALSALGLPSALGKNKSDENDNATNDPAVFNAERQDLLERVVKDYPGFMPSSLVTGPDATWTSAMFKTKKDAHCAIKKLNGTRLGEYFLKVQMLPDSLQPSGVRGIASPQARQVASIEP</sequence>
<evidence type="ECO:0000256" key="3">
    <source>
        <dbReference type="PROSITE-ProRule" id="PRU00176"/>
    </source>
</evidence>
<accession>A0A7J6L3G6</accession>
<dbReference type="OrthoDB" id="312955at2759"/>
<dbReference type="InterPro" id="IPR035979">
    <property type="entry name" value="RBD_domain_sf"/>
</dbReference>
<dbReference type="GO" id="GO:0005737">
    <property type="term" value="C:cytoplasm"/>
    <property type="evidence" value="ECO:0007669"/>
    <property type="project" value="UniProtKB-ARBA"/>
</dbReference>
<dbReference type="PANTHER" id="PTHR24012">
    <property type="entry name" value="RNA BINDING PROTEIN"/>
    <property type="match status" value="1"/>
</dbReference>
<dbReference type="Proteomes" id="UP000591131">
    <property type="component" value="Unassembled WGS sequence"/>
</dbReference>
<evidence type="ECO:0000256" key="2">
    <source>
        <dbReference type="ARBA" id="ARBA00022884"/>
    </source>
</evidence>
<proteinExistence type="predicted"/>
<evidence type="ECO:0000259" key="4">
    <source>
        <dbReference type="PROSITE" id="PS50102"/>
    </source>
</evidence>
<keyword evidence="2 3" id="KW-0694">RNA-binding</keyword>
<keyword evidence="6" id="KW-1185">Reference proteome</keyword>
<evidence type="ECO:0000313" key="5">
    <source>
        <dbReference type="EMBL" id="KAF4654008.1"/>
    </source>
</evidence>
<name>A0A7J6L3G6_PERCH</name>
<evidence type="ECO:0000256" key="1">
    <source>
        <dbReference type="ARBA" id="ARBA00022737"/>
    </source>
</evidence>
<dbReference type="Gene3D" id="3.30.70.330">
    <property type="match status" value="2"/>
</dbReference>
<dbReference type="SMART" id="SM00360">
    <property type="entry name" value="RRM"/>
    <property type="match status" value="2"/>
</dbReference>
<dbReference type="PRINTS" id="PR00961">
    <property type="entry name" value="HUDSXLRNA"/>
</dbReference>
<dbReference type="AlphaFoldDB" id="A0A7J6L3G6"/>
<feature type="domain" description="RRM" evidence="4">
    <location>
        <begin position="99"/>
        <end position="190"/>
    </location>
</feature>
<dbReference type="GO" id="GO:0009967">
    <property type="term" value="P:positive regulation of signal transduction"/>
    <property type="evidence" value="ECO:0007669"/>
    <property type="project" value="UniProtKB-ARBA"/>
</dbReference>
<feature type="domain" description="RRM" evidence="4">
    <location>
        <begin position="4"/>
        <end position="91"/>
    </location>
</feature>
<dbReference type="GO" id="GO:0010629">
    <property type="term" value="P:negative regulation of gene expression"/>
    <property type="evidence" value="ECO:0007669"/>
    <property type="project" value="UniProtKB-ARBA"/>
</dbReference>
<comment type="caution">
    <text evidence="5">The sequence shown here is derived from an EMBL/GenBank/DDBJ whole genome shotgun (WGS) entry which is preliminary data.</text>
</comment>
<dbReference type="SUPFAM" id="SSF54928">
    <property type="entry name" value="RNA-binding domain, RBD"/>
    <property type="match status" value="2"/>
</dbReference>
<dbReference type="GO" id="GO:1990904">
    <property type="term" value="C:ribonucleoprotein complex"/>
    <property type="evidence" value="ECO:0007669"/>
    <property type="project" value="InterPro"/>
</dbReference>
<organism evidence="5 6">
    <name type="scientific">Perkinsus chesapeaki</name>
    <name type="common">Clam parasite</name>
    <name type="synonym">Perkinsus andrewsi</name>
    <dbReference type="NCBI Taxonomy" id="330153"/>
    <lineage>
        <taxon>Eukaryota</taxon>
        <taxon>Sar</taxon>
        <taxon>Alveolata</taxon>
        <taxon>Perkinsozoa</taxon>
        <taxon>Perkinsea</taxon>
        <taxon>Perkinsida</taxon>
        <taxon>Perkinsidae</taxon>
        <taxon>Perkinsus</taxon>
    </lineage>
</organism>
<dbReference type="InterPro" id="IPR012677">
    <property type="entry name" value="Nucleotide-bd_a/b_plait_sf"/>
</dbReference>
<gene>
    <name evidence="5" type="ORF">FOL47_010181</name>
</gene>
<dbReference type="InterPro" id="IPR000504">
    <property type="entry name" value="RRM_dom"/>
</dbReference>
<keyword evidence="1" id="KW-0677">Repeat</keyword>
<dbReference type="FunFam" id="3.30.70.330:FF:000383">
    <property type="entry name" value="Sex lethal, isoform D"/>
    <property type="match status" value="1"/>
</dbReference>
<dbReference type="Pfam" id="PF00076">
    <property type="entry name" value="RRM_1"/>
    <property type="match status" value="1"/>
</dbReference>
<dbReference type="PROSITE" id="PS50102">
    <property type="entry name" value="RRM"/>
    <property type="match status" value="2"/>
</dbReference>
<dbReference type="InterPro" id="IPR002343">
    <property type="entry name" value="Hud_Sxl_RNA"/>
</dbReference>
<dbReference type="EMBL" id="JAAPAO010000769">
    <property type="protein sequence ID" value="KAF4654008.1"/>
    <property type="molecule type" value="Genomic_DNA"/>
</dbReference>
<protein>
    <recommendedName>
        <fullName evidence="4">RRM domain-containing protein</fullName>
    </recommendedName>
</protein>
<dbReference type="GO" id="GO:0003729">
    <property type="term" value="F:mRNA binding"/>
    <property type="evidence" value="ECO:0007669"/>
    <property type="project" value="UniProtKB-ARBA"/>
</dbReference>
<evidence type="ECO:0000313" key="6">
    <source>
        <dbReference type="Proteomes" id="UP000591131"/>
    </source>
</evidence>
<reference evidence="5 6" key="1">
    <citation type="submission" date="2020-04" db="EMBL/GenBank/DDBJ databases">
        <title>Perkinsus chesapeaki whole genome sequence.</title>
        <authorList>
            <person name="Bogema D.R."/>
        </authorList>
    </citation>
    <scope>NUCLEOTIDE SEQUENCE [LARGE SCALE GENOMIC DNA]</scope>
    <source>
        <strain evidence="5">ATCC PRA-425</strain>
    </source>
</reference>